<accession>A0AAE3DUY8</accession>
<dbReference type="PROSITE" id="PS51354">
    <property type="entry name" value="GLUTAREDOXIN_2"/>
    <property type="match status" value="1"/>
</dbReference>
<evidence type="ECO:0000256" key="2">
    <source>
        <dbReference type="SAM" id="Phobius"/>
    </source>
</evidence>
<dbReference type="AlphaFoldDB" id="A0AAE3DUY8"/>
<dbReference type="EMBL" id="JAJEPR010000035">
    <property type="protein sequence ID" value="MCC2191026.1"/>
    <property type="molecule type" value="Genomic_DNA"/>
</dbReference>
<keyword evidence="4" id="KW-1185">Reference proteome</keyword>
<dbReference type="InterPro" id="IPR036249">
    <property type="entry name" value="Thioredoxin-like_sf"/>
</dbReference>
<protein>
    <submittedName>
        <fullName evidence="3">Glutaredoxin family protein</fullName>
    </submittedName>
</protein>
<dbReference type="RefSeq" id="WP_178045809.1">
    <property type="nucleotide sequence ID" value="NZ_JAJEPR010000035.1"/>
</dbReference>
<feature type="transmembrane region" description="Helical" evidence="2">
    <location>
        <begin position="355"/>
        <end position="379"/>
    </location>
</feature>
<keyword evidence="2" id="KW-0812">Transmembrane</keyword>
<proteinExistence type="predicted"/>
<reference evidence="3 4" key="1">
    <citation type="submission" date="2021-10" db="EMBL/GenBank/DDBJ databases">
        <title>Anaerobic single-cell dispensing facilitates the cultivation of human gut bacteria.</title>
        <authorList>
            <person name="Afrizal A."/>
        </authorList>
    </citation>
    <scope>NUCLEOTIDE SEQUENCE [LARGE SCALE GENOMIC DNA]</scope>
    <source>
        <strain evidence="3 4">CLA-AA-H277</strain>
    </source>
</reference>
<dbReference type="Gene3D" id="3.40.30.10">
    <property type="entry name" value="Glutaredoxin"/>
    <property type="match status" value="1"/>
</dbReference>
<organism evidence="3 4">
    <name type="scientific">Fusicatenibacter faecihominis</name>
    <dbReference type="NCBI Taxonomy" id="2881276"/>
    <lineage>
        <taxon>Bacteria</taxon>
        <taxon>Bacillati</taxon>
        <taxon>Bacillota</taxon>
        <taxon>Clostridia</taxon>
        <taxon>Lachnospirales</taxon>
        <taxon>Lachnospiraceae</taxon>
        <taxon>Fusicatenibacter</taxon>
    </lineage>
</organism>
<sequence>MEKYKKKEGLFALLPVIILVLTVFFAGSPVKAEEKTHTIWFFFENVCASCHEEDDFYDLFNRCVTAEEKASISYDIRTYNVFKSADEAVFEETLKENGKVKTDVTLPVLYIDGQWLSGYDKIEKELHGVLFEEKTASESSENNTENSEISAEKTSGWALPEIDAEGDEPAVLLFTTYSCSACEEIKEYLKDLLEEKDFVLTEVNVAEGENIQLFKELVGAFGRDADDGKVPAVFAGETALLGKDEIEEKLPELLEKGEAPYAKMEEKLENLGEGEAVTAASLATLFGAGLLAGFNPCSISMLLMLFSILLTTRTSVLKNGILYLVGKYVTYLGLGLGICFAASKIDQNLLGRFGAVVNGILIVLFLFVAVMNFLDFLSVRKSEYGKVRMQLPKKLRHLNHQMLKKASHMEGAFLGILILGLGIAVSLGEFFCTGQIYMASILYLLRTAREQWLSLLGILIVYVTAMSIPAVVILVVIAKTKGTGRVSDFMLKHMGAIKLLNCLLFLFYAAYFLLR</sequence>
<gene>
    <name evidence="3" type="ORF">LKD71_14690</name>
</gene>
<evidence type="ECO:0000313" key="3">
    <source>
        <dbReference type="EMBL" id="MCC2191026.1"/>
    </source>
</evidence>
<feature type="transmembrane region" description="Helical" evidence="2">
    <location>
        <begin position="285"/>
        <end position="309"/>
    </location>
</feature>
<evidence type="ECO:0000256" key="1">
    <source>
        <dbReference type="SAM" id="MobiDB-lite"/>
    </source>
</evidence>
<keyword evidence="2" id="KW-0472">Membrane</keyword>
<evidence type="ECO:0000313" key="4">
    <source>
        <dbReference type="Proteomes" id="UP001197875"/>
    </source>
</evidence>
<keyword evidence="2" id="KW-1133">Transmembrane helix</keyword>
<dbReference type="SUPFAM" id="SSF52833">
    <property type="entry name" value="Thioredoxin-like"/>
    <property type="match status" value="1"/>
</dbReference>
<feature type="transmembrane region" description="Helical" evidence="2">
    <location>
        <begin position="451"/>
        <end position="476"/>
    </location>
</feature>
<feature type="compositionally biased region" description="Low complexity" evidence="1">
    <location>
        <begin position="137"/>
        <end position="149"/>
    </location>
</feature>
<feature type="transmembrane region" description="Helical" evidence="2">
    <location>
        <begin position="412"/>
        <end position="445"/>
    </location>
</feature>
<dbReference type="Proteomes" id="UP001197875">
    <property type="component" value="Unassembled WGS sequence"/>
</dbReference>
<feature type="transmembrane region" description="Helical" evidence="2">
    <location>
        <begin position="496"/>
        <end position="514"/>
    </location>
</feature>
<name>A0AAE3DUY8_9FIRM</name>
<feature type="transmembrane region" description="Helical" evidence="2">
    <location>
        <begin position="321"/>
        <end position="343"/>
    </location>
</feature>
<feature type="region of interest" description="Disordered" evidence="1">
    <location>
        <begin position="134"/>
        <end position="153"/>
    </location>
</feature>
<comment type="caution">
    <text evidence="3">The sequence shown here is derived from an EMBL/GenBank/DDBJ whole genome shotgun (WGS) entry which is preliminary data.</text>
</comment>